<name>A0A455UHI5_9GAMM</name>
<dbReference type="EMBL" id="AP019514">
    <property type="protein sequence ID" value="BBI64863.1"/>
    <property type="molecule type" value="Genomic_DNA"/>
</dbReference>
<reference evidence="1 2" key="1">
    <citation type="journal article" date="2019" name="Microbiol. Resour. Announc.">
        <title>Complete Genome Sequence of Halomonas sulfidaeris Strain Esulfide1 Isolated from a Metal Sulfide Rock at a Depth of 2,200 Meters, Obtained Using Nanopore Sequencing.</title>
        <authorList>
            <person name="Saito M."/>
            <person name="Nishigata A."/>
            <person name="Galipon J."/>
            <person name="Arakawa K."/>
        </authorList>
    </citation>
    <scope>NUCLEOTIDE SEQUENCE [LARGE SCALE GENOMIC DNA]</scope>
    <source>
        <strain evidence="1 2">ATCC BAA-803</strain>
    </source>
</reference>
<sequence length="54" mass="5764">MPLFNNKSDGCLAFERPDGGDLARQLGAEAHLNNERMGVSFLTQNAGKGSVTLD</sequence>
<gene>
    <name evidence="1" type="ORF">HSBAA_61690</name>
</gene>
<accession>A0A455UHI5</accession>
<dbReference type="Proteomes" id="UP000320231">
    <property type="component" value="Chromosome"/>
</dbReference>
<evidence type="ECO:0000313" key="1">
    <source>
        <dbReference type="EMBL" id="BBI64863.1"/>
    </source>
</evidence>
<protein>
    <submittedName>
        <fullName evidence="1">Uncharacterized protein</fullName>
    </submittedName>
</protein>
<dbReference type="AlphaFoldDB" id="A0A455UHI5"/>
<organism evidence="1 2">
    <name type="scientific">Vreelandella sulfidaeris</name>
    <dbReference type="NCBI Taxonomy" id="115553"/>
    <lineage>
        <taxon>Bacteria</taxon>
        <taxon>Pseudomonadati</taxon>
        <taxon>Pseudomonadota</taxon>
        <taxon>Gammaproteobacteria</taxon>
        <taxon>Oceanospirillales</taxon>
        <taxon>Halomonadaceae</taxon>
        <taxon>Vreelandella</taxon>
    </lineage>
</organism>
<dbReference type="KEGG" id="hsr:HSBAA_61690"/>
<evidence type="ECO:0000313" key="2">
    <source>
        <dbReference type="Proteomes" id="UP000320231"/>
    </source>
</evidence>
<proteinExistence type="predicted"/>